<gene>
    <name evidence="2" type="ORF">MAR_000582</name>
</gene>
<dbReference type="PANTHER" id="PTHR10697:SF1">
    <property type="entry name" value="MAMMALIAN EPENDYMIN-RELATED PROTEIN 1"/>
    <property type="match status" value="1"/>
</dbReference>
<protein>
    <submittedName>
        <fullName evidence="2">Uncharacterized protein</fullName>
    </submittedName>
</protein>
<evidence type="ECO:0000313" key="3">
    <source>
        <dbReference type="Proteomes" id="UP001164746"/>
    </source>
</evidence>
<dbReference type="PANTHER" id="PTHR10697">
    <property type="entry name" value="MAMMALIAN EPENDYMIN-RELATED PROTEIN 1"/>
    <property type="match status" value="1"/>
</dbReference>
<dbReference type="EMBL" id="CP111022">
    <property type="protein sequence ID" value="WAR18744.1"/>
    <property type="molecule type" value="Genomic_DNA"/>
</dbReference>
<proteinExistence type="predicted"/>
<organism evidence="2 3">
    <name type="scientific">Mya arenaria</name>
    <name type="common">Soft-shell clam</name>
    <dbReference type="NCBI Taxonomy" id="6604"/>
    <lineage>
        <taxon>Eukaryota</taxon>
        <taxon>Metazoa</taxon>
        <taxon>Spiralia</taxon>
        <taxon>Lophotrochozoa</taxon>
        <taxon>Mollusca</taxon>
        <taxon>Bivalvia</taxon>
        <taxon>Autobranchia</taxon>
        <taxon>Heteroconchia</taxon>
        <taxon>Euheterodonta</taxon>
        <taxon>Imparidentia</taxon>
        <taxon>Neoheterodontei</taxon>
        <taxon>Myida</taxon>
        <taxon>Myoidea</taxon>
        <taxon>Myidae</taxon>
        <taxon>Mya</taxon>
    </lineage>
</organism>
<evidence type="ECO:0000313" key="2">
    <source>
        <dbReference type="EMBL" id="WAR18744.1"/>
    </source>
</evidence>
<dbReference type="Pfam" id="PF00811">
    <property type="entry name" value="Ependymin"/>
    <property type="match status" value="1"/>
</dbReference>
<name>A0ABY7FC37_MYAAR</name>
<evidence type="ECO:0000256" key="1">
    <source>
        <dbReference type="SAM" id="Phobius"/>
    </source>
</evidence>
<accession>A0ABY7FC37</accession>
<feature type="non-terminal residue" evidence="2">
    <location>
        <position position="506"/>
    </location>
</feature>
<keyword evidence="3" id="KW-1185">Reference proteome</keyword>
<feature type="non-terminal residue" evidence="2">
    <location>
        <position position="1"/>
    </location>
</feature>
<dbReference type="InterPro" id="IPR001299">
    <property type="entry name" value="Ependymin"/>
</dbReference>
<keyword evidence="1" id="KW-1133">Transmembrane helix</keyword>
<reference evidence="2" key="1">
    <citation type="submission" date="2022-11" db="EMBL/GenBank/DDBJ databases">
        <title>Centuries of genome instability and evolution in soft-shell clam transmissible cancer (bioRxiv).</title>
        <authorList>
            <person name="Hart S.F.M."/>
            <person name="Yonemitsu M.A."/>
            <person name="Giersch R.M."/>
            <person name="Beal B.F."/>
            <person name="Arriagada G."/>
            <person name="Davis B.W."/>
            <person name="Ostrander E.A."/>
            <person name="Goff S.P."/>
            <person name="Metzger M.J."/>
        </authorList>
    </citation>
    <scope>NUCLEOTIDE SEQUENCE</scope>
    <source>
        <strain evidence="2">MELC-2E11</strain>
        <tissue evidence="2">Siphon/mantle</tissue>
    </source>
</reference>
<sequence>TDRYKEFAEYEGYAYDETNKRTRSIEEIEAGREREIYDILRLYNSNQEYRVNLRTKQCNMTTIDHPFRMKGVPPGSKFLFESVLGAAGIPGEFITAQTFSGAFEDGAQYVVTVTTPDCVPIIFNIESNKTDEHYEDRMSTGLNSRNKRIADLIFFHFLATFFRLLLAGSLAVESLLTEAAWLYLFLLHEALADGHSEGPCHPATHHWLILQYTSLLILYTKQNIAIFNSTYGKVDRCFVDLNTIPARGFTFLLLLQPPTLFLNSKICTIEHYLFWVEFVFLLFEFPGDFKGGLELNVGLVIINPHTSKVLYLHCRDRGDMTALTRTGTCGATGAGNPVGTCASSTRSSPGIGSASSFTIPRPRDLKYRTPPRRDCRYQTLHPSPPTYVPVITERNWYWERKYRIWQTVMVLSDHVQGLALKKASELAVPVCPHTSDYDQPTPTLITQHPPCCRASSWFSASRARCWSYVGSSNLWLGIARLLAMRSSRRRSRSFSRSDCLANHSFR</sequence>
<dbReference type="Proteomes" id="UP001164746">
    <property type="component" value="Chromosome 11"/>
</dbReference>
<feature type="transmembrane region" description="Helical" evidence="1">
    <location>
        <begin position="152"/>
        <end position="172"/>
    </location>
</feature>
<keyword evidence="1" id="KW-0812">Transmembrane</keyword>
<keyword evidence="1" id="KW-0472">Membrane</keyword>